<dbReference type="InterPro" id="IPR010994">
    <property type="entry name" value="RuvA_2-like"/>
</dbReference>
<name>A0A645G0J1_9ZZZZ</name>
<dbReference type="EMBL" id="VSSQ01068079">
    <property type="protein sequence ID" value="MPN20347.1"/>
    <property type="molecule type" value="Genomic_DNA"/>
</dbReference>
<dbReference type="Gene3D" id="1.10.150.20">
    <property type="entry name" value="5' to 3' exonuclease, C-terminal subdomain"/>
    <property type="match status" value="1"/>
</dbReference>
<evidence type="ECO:0000313" key="2">
    <source>
        <dbReference type="EMBL" id="MPN20347.1"/>
    </source>
</evidence>
<dbReference type="PANTHER" id="PTHR30562">
    <property type="entry name" value="UVRC/OXIDOREDUCTASE"/>
    <property type="match status" value="1"/>
</dbReference>
<dbReference type="SUPFAM" id="SSF47781">
    <property type="entry name" value="RuvA domain 2-like"/>
    <property type="match status" value="1"/>
</dbReference>
<organism evidence="2">
    <name type="scientific">bioreactor metagenome</name>
    <dbReference type="NCBI Taxonomy" id="1076179"/>
    <lineage>
        <taxon>unclassified sequences</taxon>
        <taxon>metagenomes</taxon>
        <taxon>ecological metagenomes</taxon>
    </lineage>
</organism>
<dbReference type="InterPro" id="IPR050066">
    <property type="entry name" value="UvrABC_protein_C"/>
</dbReference>
<dbReference type="Pfam" id="PF08459">
    <property type="entry name" value="UvrC_RNaseH_dom"/>
    <property type="match status" value="1"/>
</dbReference>
<dbReference type="InterPro" id="IPR001162">
    <property type="entry name" value="UvrC_RNase_H_dom"/>
</dbReference>
<dbReference type="GO" id="GO:0009381">
    <property type="term" value="F:excinuclease ABC activity"/>
    <property type="evidence" value="ECO:0007669"/>
    <property type="project" value="InterPro"/>
</dbReference>
<gene>
    <name evidence="2" type="primary">uvrC_47</name>
    <name evidence="2" type="ORF">SDC9_167725</name>
</gene>
<sequence>MPHRIEGFDISNTQGTLSVASMVVFIDGEPAKKEYRHFRIKTVEGANDFASMNEVLSRRFLRTQREKEEERWPLPDLVLVDGGPEQLRFARAAMLATGIEVPMFGLAKRLEEIYLPERPDPIRLDQRSPALHLIQRVRDESHRFAITHHRNLRAKSGVHSRLEDVPGIGPGRRRALLAHFRTMKAIGEATEEELMRVKGISAPAARSLYLALHADTQIDPS</sequence>
<dbReference type="PANTHER" id="PTHR30562:SF1">
    <property type="entry name" value="UVRABC SYSTEM PROTEIN C"/>
    <property type="match status" value="1"/>
</dbReference>
<dbReference type="AlphaFoldDB" id="A0A645G0J1"/>
<reference evidence="2" key="1">
    <citation type="submission" date="2019-08" db="EMBL/GenBank/DDBJ databases">
        <authorList>
            <person name="Kucharzyk K."/>
            <person name="Murdoch R.W."/>
            <person name="Higgins S."/>
            <person name="Loffler F."/>
        </authorList>
    </citation>
    <scope>NUCLEOTIDE SEQUENCE</scope>
</reference>
<protein>
    <submittedName>
        <fullName evidence="2">UvrABC system protein C</fullName>
    </submittedName>
</protein>
<accession>A0A645G0J1</accession>
<dbReference type="Pfam" id="PF14520">
    <property type="entry name" value="HHH_5"/>
    <property type="match status" value="1"/>
</dbReference>
<feature type="domain" description="UvrC family homology region profile" evidence="1">
    <location>
        <begin position="2"/>
        <end position="91"/>
    </location>
</feature>
<dbReference type="GO" id="GO:0006281">
    <property type="term" value="P:DNA repair"/>
    <property type="evidence" value="ECO:0007669"/>
    <property type="project" value="InterPro"/>
</dbReference>
<dbReference type="GO" id="GO:0009380">
    <property type="term" value="C:excinuclease repair complex"/>
    <property type="evidence" value="ECO:0007669"/>
    <property type="project" value="TreeGrafter"/>
</dbReference>
<dbReference type="InterPro" id="IPR003583">
    <property type="entry name" value="Hlx-hairpin-Hlx_DNA-bd_motif"/>
</dbReference>
<dbReference type="Gene3D" id="3.30.420.340">
    <property type="entry name" value="UvrC, RNAse H endonuclease domain"/>
    <property type="match status" value="1"/>
</dbReference>
<evidence type="ECO:0000259" key="1">
    <source>
        <dbReference type="PROSITE" id="PS50165"/>
    </source>
</evidence>
<dbReference type="InterPro" id="IPR038476">
    <property type="entry name" value="UvrC_RNase_H_dom_sf"/>
</dbReference>
<dbReference type="GO" id="GO:0003677">
    <property type="term" value="F:DNA binding"/>
    <property type="evidence" value="ECO:0007669"/>
    <property type="project" value="InterPro"/>
</dbReference>
<proteinExistence type="predicted"/>
<dbReference type="PROSITE" id="PS50165">
    <property type="entry name" value="UVRC"/>
    <property type="match status" value="1"/>
</dbReference>
<dbReference type="SMART" id="SM00278">
    <property type="entry name" value="HhH1"/>
    <property type="match status" value="2"/>
</dbReference>
<comment type="caution">
    <text evidence="2">The sequence shown here is derived from an EMBL/GenBank/DDBJ whole genome shotgun (WGS) entry which is preliminary data.</text>
</comment>